<sequence>MFKRGRKKCVLDVEDLAKEKKMSHYEIISCSRRTDIPAGYLRKYLKAFEQGWIDVPNPRNGHVYRISLTPFSPDNPKGVKVVSWWSKDYGKWIKVYKRKKKFFSAMARSFV</sequence>
<evidence type="ECO:0000313" key="1">
    <source>
        <dbReference type="EMBL" id="QBK84528.1"/>
    </source>
</evidence>
<dbReference type="InterPro" id="IPR014998">
    <property type="entry name" value="DUF1848"/>
</dbReference>
<accession>A0A481YM45</accession>
<proteinExistence type="predicted"/>
<protein>
    <submittedName>
        <fullName evidence="1">Uncharacterized protein</fullName>
    </submittedName>
</protein>
<dbReference type="EMBL" id="MK500278">
    <property type="protein sequence ID" value="QBK84528.1"/>
    <property type="molecule type" value="Genomic_DNA"/>
</dbReference>
<organism evidence="1">
    <name type="scientific">Pithovirus LCDPAC01</name>
    <dbReference type="NCBI Taxonomy" id="2506600"/>
    <lineage>
        <taxon>Viruses</taxon>
        <taxon>Pithoviruses</taxon>
    </lineage>
</organism>
<gene>
    <name evidence="1" type="ORF">LCDPAC01_00090</name>
</gene>
<dbReference type="Pfam" id="PF08902">
    <property type="entry name" value="DUF1848"/>
    <property type="match status" value="1"/>
</dbReference>
<name>A0A481YM45_9VIRU</name>
<reference evidence="1" key="1">
    <citation type="journal article" date="2019" name="MBio">
        <title>Virus Genomes from Deep Sea Sediments Expand the Ocean Megavirome and Support Independent Origins of Viral Gigantism.</title>
        <authorList>
            <person name="Backstrom D."/>
            <person name="Yutin N."/>
            <person name="Jorgensen S.L."/>
            <person name="Dharamshi J."/>
            <person name="Homa F."/>
            <person name="Zaremba-Niedwiedzka K."/>
            <person name="Spang A."/>
            <person name="Wolf Y.I."/>
            <person name="Koonin E.V."/>
            <person name="Ettema T.J."/>
        </authorList>
    </citation>
    <scope>NUCLEOTIDE SEQUENCE</scope>
</reference>